<dbReference type="Gene3D" id="2.40.50.140">
    <property type="entry name" value="Nucleic acid-binding proteins"/>
    <property type="match status" value="1"/>
</dbReference>
<dbReference type="Gene3D" id="1.10.10.10">
    <property type="entry name" value="Winged helix-like DNA-binding domain superfamily/Winged helix DNA-binding domain"/>
    <property type="match status" value="1"/>
</dbReference>
<dbReference type="Pfam" id="PF00773">
    <property type="entry name" value="RNB"/>
    <property type="match status" value="2"/>
</dbReference>
<reference evidence="3 4" key="1">
    <citation type="submission" date="2018-01" db="EMBL/GenBank/DDBJ databases">
        <title>Novel co-symbiosis in the lucinid bivalve Phacoides pectinatus.</title>
        <authorList>
            <person name="Lim S.J."/>
            <person name="Davis B.G."/>
            <person name="Gill D.E."/>
            <person name="Engel A.S."/>
            <person name="Anderson L.C."/>
            <person name="Campbell B.J."/>
        </authorList>
    </citation>
    <scope>NUCLEOTIDE SEQUENCE [LARGE SCALE GENOMIC DNA]</scope>
    <source>
        <strain evidence="3">N3_P5</strain>
    </source>
</reference>
<dbReference type="EMBL" id="PQCO01000132">
    <property type="protein sequence ID" value="PUE04288.1"/>
    <property type="molecule type" value="Genomic_DNA"/>
</dbReference>
<dbReference type="InterPro" id="IPR036388">
    <property type="entry name" value="WH-like_DNA-bd_sf"/>
</dbReference>
<dbReference type="InterPro" id="IPR001900">
    <property type="entry name" value="RNase_II/R"/>
</dbReference>
<dbReference type="PANTHER" id="PTHR23355:SF42">
    <property type="entry name" value="RIBONUCLEASE II, CHLOROPLASTIC_MITOCHONDRIAL"/>
    <property type="match status" value="1"/>
</dbReference>
<dbReference type="Pfam" id="PF23161">
    <property type="entry name" value="HTH_RNase_II"/>
    <property type="match status" value="1"/>
</dbReference>
<protein>
    <submittedName>
        <fullName evidence="3">Exoribonuclease II</fullName>
    </submittedName>
</protein>
<dbReference type="InterPro" id="IPR050180">
    <property type="entry name" value="RNR_Ribonuclease"/>
</dbReference>
<evidence type="ECO:0000313" key="3">
    <source>
        <dbReference type="EMBL" id="PUE04288.1"/>
    </source>
</evidence>
<dbReference type="AlphaFoldDB" id="A0A6N4E5E7"/>
<dbReference type="GO" id="GO:0006402">
    <property type="term" value="P:mRNA catabolic process"/>
    <property type="evidence" value="ECO:0007669"/>
    <property type="project" value="TreeGrafter"/>
</dbReference>
<accession>A0A6N4E5E7</accession>
<name>A0A6N4E5E7_9GAMM</name>
<proteinExistence type="predicted"/>
<feature type="region of interest" description="Disordered" evidence="1">
    <location>
        <begin position="203"/>
        <end position="228"/>
    </location>
</feature>
<dbReference type="SUPFAM" id="SSF50249">
    <property type="entry name" value="Nucleic acid-binding proteins"/>
    <property type="match status" value="2"/>
</dbReference>
<dbReference type="InterPro" id="IPR056404">
    <property type="entry name" value="HTH_RNase_II"/>
</dbReference>
<dbReference type="InterPro" id="IPR012340">
    <property type="entry name" value="NA-bd_OB-fold"/>
</dbReference>
<dbReference type="InterPro" id="IPR057324">
    <property type="entry name" value="WH_RNase_II"/>
</dbReference>
<dbReference type="InterPro" id="IPR040596">
    <property type="entry name" value="RNase_II_C_S1"/>
</dbReference>
<evidence type="ECO:0000313" key="4">
    <source>
        <dbReference type="Proteomes" id="UP000250928"/>
    </source>
</evidence>
<evidence type="ECO:0000259" key="2">
    <source>
        <dbReference type="SMART" id="SM00955"/>
    </source>
</evidence>
<feature type="domain" description="RNB" evidence="2">
    <location>
        <begin position="230"/>
        <end position="502"/>
    </location>
</feature>
<dbReference type="PANTHER" id="PTHR23355">
    <property type="entry name" value="RIBONUCLEASE"/>
    <property type="match status" value="1"/>
</dbReference>
<dbReference type="GO" id="GO:0000175">
    <property type="term" value="F:3'-5'-RNA exonuclease activity"/>
    <property type="evidence" value="ECO:0007669"/>
    <property type="project" value="TreeGrafter"/>
</dbReference>
<organism evidence="3 4">
    <name type="scientific">Candidatus Sedimenticola endophacoides</name>
    <dbReference type="NCBI Taxonomy" id="2548426"/>
    <lineage>
        <taxon>Bacteria</taxon>
        <taxon>Pseudomonadati</taxon>
        <taxon>Pseudomonadota</taxon>
        <taxon>Gammaproteobacteria</taxon>
        <taxon>Chromatiales</taxon>
        <taxon>Sedimenticolaceae</taxon>
        <taxon>Sedimenticola</taxon>
    </lineage>
</organism>
<dbReference type="Proteomes" id="UP000250928">
    <property type="component" value="Unassembled WGS sequence"/>
</dbReference>
<dbReference type="Pfam" id="PF25255">
    <property type="entry name" value="WHD_RNase_II"/>
    <property type="match status" value="1"/>
</dbReference>
<gene>
    <name evidence="3" type="ORF">C3L24_03500</name>
</gene>
<sequence>MPEYRPAPGGLALYKVRPALITQVSDKIDIELEGGTSKRVRPKDITLLHPGPLRSLGELDPPPGDVTEAWELLEEGETHLEELAELVFGEYSPASAWAAWRLLDEGLYFEGTPGAIRARSEAQIRHDREERERKQAAQREWDAFLQRLGAGQLFEEDHRRLIEVERLALNQSTASRIMQALGRQENPENAHRMLVDVGYWSADHNPHPRRQGAPLEDPRQEVPPLPEEPRLDLTALPAFAIDDAGSDDPDDAISLDGERIWVHVADVAALVTPDSPLDLEARGRGANLYLPEGIVHMLPPAITGQLGLGLQEVSPALSIGFCLDEAVSPYDILIRPSRIRASRHTYEEIEGRMDEAPFATLKRLAQAYRGRRDAAGAAHIDLPEVSVRVREGQILIKPLERLESRRMVTEAMLMAGEAVARYALENGIALPFASQPAPEAPRRPEGMAAMYAYRRQMRPSQSKTLEAPHAGLGLAAYTRATSPLRRYLDLVTHQQLRAYLRELPPMPVSEIAARIGVSDAASGGIRRAERLSNTHWKMLYLQRNPAWEGEAVVVECNDNRATVIIPELALETRVRLRDKAYPDQRLRLAVREVDPADLSAWFRVLESLPKGG</sequence>
<dbReference type="SMART" id="SM00955">
    <property type="entry name" value="RNB"/>
    <property type="match status" value="1"/>
</dbReference>
<evidence type="ECO:0000256" key="1">
    <source>
        <dbReference type="SAM" id="MobiDB-lite"/>
    </source>
</evidence>
<dbReference type="GO" id="GO:0000932">
    <property type="term" value="C:P-body"/>
    <property type="evidence" value="ECO:0007669"/>
    <property type="project" value="TreeGrafter"/>
</dbReference>
<dbReference type="GO" id="GO:0003723">
    <property type="term" value="F:RNA binding"/>
    <property type="evidence" value="ECO:0007669"/>
    <property type="project" value="InterPro"/>
</dbReference>
<dbReference type="Pfam" id="PF18614">
    <property type="entry name" value="RNase_II_C_S1"/>
    <property type="match status" value="1"/>
</dbReference>
<comment type="caution">
    <text evidence="3">The sequence shown here is derived from an EMBL/GenBank/DDBJ whole genome shotgun (WGS) entry which is preliminary data.</text>
</comment>